<sequence length="99" mass="10590">MITDADDYDSRFICHDFNITASNASTTAAPSSTTQEYDSTSTASSGTCSKTGLSPQAKVEINVSVGLSCAFLIALDAAIWYFHRRTAAAVRQAKLSMAW</sequence>
<reference evidence="4" key="1">
    <citation type="journal article" date="2017" name="Genome Biol.">
        <title>Comparative genomics reveals high biological diversity and specific adaptations in the industrially and medically important fungal genus Aspergillus.</title>
        <authorList>
            <person name="de Vries R.P."/>
            <person name="Riley R."/>
            <person name="Wiebenga A."/>
            <person name="Aguilar-Osorio G."/>
            <person name="Amillis S."/>
            <person name="Uchima C.A."/>
            <person name="Anderluh G."/>
            <person name="Asadollahi M."/>
            <person name="Askin M."/>
            <person name="Barry K."/>
            <person name="Battaglia E."/>
            <person name="Bayram O."/>
            <person name="Benocci T."/>
            <person name="Braus-Stromeyer S.A."/>
            <person name="Caldana C."/>
            <person name="Canovas D."/>
            <person name="Cerqueira G.C."/>
            <person name="Chen F."/>
            <person name="Chen W."/>
            <person name="Choi C."/>
            <person name="Clum A."/>
            <person name="Dos Santos R.A."/>
            <person name="Damasio A.R."/>
            <person name="Diallinas G."/>
            <person name="Emri T."/>
            <person name="Fekete E."/>
            <person name="Flipphi M."/>
            <person name="Freyberg S."/>
            <person name="Gallo A."/>
            <person name="Gournas C."/>
            <person name="Habgood R."/>
            <person name="Hainaut M."/>
            <person name="Harispe M.L."/>
            <person name="Henrissat B."/>
            <person name="Hilden K.S."/>
            <person name="Hope R."/>
            <person name="Hossain A."/>
            <person name="Karabika E."/>
            <person name="Karaffa L."/>
            <person name="Karanyi Z."/>
            <person name="Krasevec N."/>
            <person name="Kuo A."/>
            <person name="Kusch H."/>
            <person name="LaButti K."/>
            <person name="Lagendijk E.L."/>
            <person name="Lapidus A."/>
            <person name="Levasseur A."/>
            <person name="Lindquist E."/>
            <person name="Lipzen A."/>
            <person name="Logrieco A.F."/>
            <person name="MacCabe A."/>
            <person name="Maekelae M.R."/>
            <person name="Malavazi I."/>
            <person name="Melin P."/>
            <person name="Meyer V."/>
            <person name="Mielnichuk N."/>
            <person name="Miskei M."/>
            <person name="Molnar A.P."/>
            <person name="Mule G."/>
            <person name="Ngan C.Y."/>
            <person name="Orejas M."/>
            <person name="Orosz E."/>
            <person name="Ouedraogo J.P."/>
            <person name="Overkamp K.M."/>
            <person name="Park H.-S."/>
            <person name="Perrone G."/>
            <person name="Piumi F."/>
            <person name="Punt P.J."/>
            <person name="Ram A.F."/>
            <person name="Ramon A."/>
            <person name="Rauscher S."/>
            <person name="Record E."/>
            <person name="Riano-Pachon D.M."/>
            <person name="Robert V."/>
            <person name="Roehrig J."/>
            <person name="Ruller R."/>
            <person name="Salamov A."/>
            <person name="Salih N.S."/>
            <person name="Samson R.A."/>
            <person name="Sandor E."/>
            <person name="Sanguinetti M."/>
            <person name="Schuetze T."/>
            <person name="Sepcic K."/>
            <person name="Shelest E."/>
            <person name="Sherlock G."/>
            <person name="Sophianopoulou V."/>
            <person name="Squina F.M."/>
            <person name="Sun H."/>
            <person name="Susca A."/>
            <person name="Todd R.B."/>
            <person name="Tsang A."/>
            <person name="Unkles S.E."/>
            <person name="van de Wiele N."/>
            <person name="van Rossen-Uffink D."/>
            <person name="Oliveira J.V."/>
            <person name="Vesth T.C."/>
            <person name="Visser J."/>
            <person name="Yu J.-H."/>
            <person name="Zhou M."/>
            <person name="Andersen M.R."/>
            <person name="Archer D.B."/>
            <person name="Baker S.E."/>
            <person name="Benoit I."/>
            <person name="Brakhage A.A."/>
            <person name="Braus G.H."/>
            <person name="Fischer R."/>
            <person name="Frisvad J.C."/>
            <person name="Goldman G.H."/>
            <person name="Houbraken J."/>
            <person name="Oakley B."/>
            <person name="Pocsi I."/>
            <person name="Scazzocchio C."/>
            <person name="Seiboth B."/>
            <person name="vanKuyk P.A."/>
            <person name="Wortman J."/>
            <person name="Dyer P.S."/>
            <person name="Grigoriev I.V."/>
        </authorList>
    </citation>
    <scope>NUCLEOTIDE SEQUENCE [LARGE SCALE GENOMIC DNA]</scope>
    <source>
        <strain evidence="4">CBS 516.65</strain>
    </source>
</reference>
<proteinExistence type="predicted"/>
<dbReference type="GeneID" id="34463664"/>
<evidence type="ECO:0000313" key="4">
    <source>
        <dbReference type="Proteomes" id="UP000184300"/>
    </source>
</evidence>
<keyword evidence="2" id="KW-0472">Membrane</keyword>
<keyword evidence="2" id="KW-0812">Transmembrane</keyword>
<feature type="region of interest" description="Disordered" evidence="1">
    <location>
        <begin position="27"/>
        <end position="53"/>
    </location>
</feature>
<protein>
    <submittedName>
        <fullName evidence="3">Uncharacterized protein</fullName>
    </submittedName>
</protein>
<dbReference type="OrthoDB" id="4508148at2759"/>
<name>A0A1L9VG15_ASPGL</name>
<keyword evidence="2" id="KW-1133">Transmembrane helix</keyword>
<evidence type="ECO:0000313" key="3">
    <source>
        <dbReference type="EMBL" id="OJJ82843.1"/>
    </source>
</evidence>
<dbReference type="Proteomes" id="UP000184300">
    <property type="component" value="Unassembled WGS sequence"/>
</dbReference>
<organism evidence="3 4">
    <name type="scientific">Aspergillus glaucus CBS 516.65</name>
    <dbReference type="NCBI Taxonomy" id="1160497"/>
    <lineage>
        <taxon>Eukaryota</taxon>
        <taxon>Fungi</taxon>
        <taxon>Dikarya</taxon>
        <taxon>Ascomycota</taxon>
        <taxon>Pezizomycotina</taxon>
        <taxon>Eurotiomycetes</taxon>
        <taxon>Eurotiomycetidae</taxon>
        <taxon>Eurotiales</taxon>
        <taxon>Aspergillaceae</taxon>
        <taxon>Aspergillus</taxon>
        <taxon>Aspergillus subgen. Aspergillus</taxon>
    </lineage>
</organism>
<dbReference type="VEuPathDB" id="FungiDB:ASPGLDRAFT_508780"/>
<accession>A0A1L9VG15</accession>
<keyword evidence="4" id="KW-1185">Reference proteome</keyword>
<dbReference type="AlphaFoldDB" id="A0A1L9VG15"/>
<gene>
    <name evidence="3" type="ORF">ASPGLDRAFT_508780</name>
</gene>
<dbReference type="STRING" id="1160497.A0A1L9VG15"/>
<feature type="transmembrane region" description="Helical" evidence="2">
    <location>
        <begin position="61"/>
        <end position="82"/>
    </location>
</feature>
<dbReference type="RefSeq" id="XP_022399541.1">
    <property type="nucleotide sequence ID" value="XM_022547403.1"/>
</dbReference>
<feature type="compositionally biased region" description="Polar residues" evidence="1">
    <location>
        <begin position="35"/>
        <end position="53"/>
    </location>
</feature>
<evidence type="ECO:0000256" key="2">
    <source>
        <dbReference type="SAM" id="Phobius"/>
    </source>
</evidence>
<dbReference type="EMBL" id="KV878901">
    <property type="protein sequence ID" value="OJJ82843.1"/>
    <property type="molecule type" value="Genomic_DNA"/>
</dbReference>
<evidence type="ECO:0000256" key="1">
    <source>
        <dbReference type="SAM" id="MobiDB-lite"/>
    </source>
</evidence>